<feature type="transmembrane region" description="Helical" evidence="1">
    <location>
        <begin position="101"/>
        <end position="134"/>
    </location>
</feature>
<gene>
    <name evidence="2" type="ORF">JF290_00365</name>
</gene>
<sequence>MVATFTLLLPLGLLIWSVYRGWPVLVAAPVMALFAAALAADPLLATLTQRFMPATGGFVVSFFPLFLLGAVFGKLMETSGAALALARAIVGRMGTRHAMSAVVLSCAALTYGGVSLFVVAFAIYPLAIALFTAAGLPHRLIPAAIALGAFTFTMSALPGSPSIQNAIPMPYFGTTIFAAPGLGLIAGAIMAFGGLFYLSRVAGPVMESAAPGPMPDAEVDAADLPSVWLALAPILTVFVSNLVLAELALPRLDLGFLADPAWGGVMPSQVIGVWALIGALTMAILLLLVLSWRRLQAPRRTLAEGAEAALVPLFNTATLVGFGAVVAALPAFSALSAMLEDIPGGALTGLAASASLLAGITGSASGGMSIALDAMGAHYLDMAVADGTDPEALHRIVVLATGGLDALPHNGAVVTLLGIAGLSHREAYGPIFVVAVAIPVAALAAALVLASWGGGF</sequence>
<keyword evidence="1" id="KW-1133">Transmembrane helix</keyword>
<dbReference type="PANTHER" id="PTHR30354:SF7">
    <property type="entry name" value="BLL7963 PROTEIN"/>
    <property type="match status" value="1"/>
</dbReference>
<evidence type="ECO:0000256" key="1">
    <source>
        <dbReference type="SAM" id="Phobius"/>
    </source>
</evidence>
<evidence type="ECO:0000313" key="3">
    <source>
        <dbReference type="Proteomes" id="UP000619079"/>
    </source>
</evidence>
<dbReference type="Proteomes" id="UP000619079">
    <property type="component" value="Unassembled WGS sequence"/>
</dbReference>
<reference evidence="2" key="1">
    <citation type="submission" date="2020-12" db="EMBL/GenBank/DDBJ databases">
        <title>Sedimentitalea sp. nov., isolated from sand in Incheon.</title>
        <authorList>
            <person name="Kim W."/>
        </authorList>
    </citation>
    <scope>NUCLEOTIDE SEQUENCE</scope>
    <source>
        <strain evidence="2">CAU 1593</strain>
    </source>
</reference>
<dbReference type="GO" id="GO:0015128">
    <property type="term" value="F:gluconate transmembrane transporter activity"/>
    <property type="evidence" value="ECO:0007669"/>
    <property type="project" value="InterPro"/>
</dbReference>
<feature type="transmembrane region" description="Helical" evidence="1">
    <location>
        <begin position="312"/>
        <end position="335"/>
    </location>
</feature>
<feature type="transmembrane region" description="Helical" evidence="1">
    <location>
        <begin position="270"/>
        <end position="292"/>
    </location>
</feature>
<dbReference type="AlphaFoldDB" id="A0A8J7IH30"/>
<comment type="caution">
    <text evidence="2">The sequence shown here is derived from an EMBL/GenBank/DDBJ whole genome shotgun (WGS) entry which is preliminary data.</text>
</comment>
<dbReference type="EMBL" id="JAELVR010000001">
    <property type="protein sequence ID" value="MBJ6369962.1"/>
    <property type="molecule type" value="Genomic_DNA"/>
</dbReference>
<feature type="transmembrane region" description="Helical" evidence="1">
    <location>
        <begin position="51"/>
        <end position="72"/>
    </location>
</feature>
<evidence type="ECO:0000313" key="2">
    <source>
        <dbReference type="EMBL" id="MBJ6369962.1"/>
    </source>
</evidence>
<keyword evidence="1" id="KW-0812">Transmembrane</keyword>
<proteinExistence type="predicted"/>
<name>A0A8J7IH30_9RHOB</name>
<dbReference type="RefSeq" id="WP_199022729.1">
    <property type="nucleotide sequence ID" value="NZ_JAELVR010000001.1"/>
</dbReference>
<dbReference type="GO" id="GO:0005886">
    <property type="term" value="C:plasma membrane"/>
    <property type="evidence" value="ECO:0007669"/>
    <property type="project" value="TreeGrafter"/>
</dbReference>
<keyword evidence="1" id="KW-0472">Membrane</keyword>
<feature type="transmembrane region" description="Helical" evidence="1">
    <location>
        <begin position="227"/>
        <end position="249"/>
    </location>
</feature>
<keyword evidence="3" id="KW-1185">Reference proteome</keyword>
<dbReference type="InterPro" id="IPR003474">
    <property type="entry name" value="Glcn_transporter"/>
</dbReference>
<feature type="transmembrane region" description="Helical" evidence="1">
    <location>
        <begin position="347"/>
        <end position="372"/>
    </location>
</feature>
<feature type="transmembrane region" description="Helical" evidence="1">
    <location>
        <begin position="171"/>
        <end position="198"/>
    </location>
</feature>
<dbReference type="PANTHER" id="PTHR30354">
    <property type="entry name" value="GNT FAMILY GLUCONATE TRANSPORTER"/>
    <property type="match status" value="1"/>
</dbReference>
<accession>A0A8J7IH30</accession>
<feature type="transmembrane region" description="Helical" evidence="1">
    <location>
        <begin position="431"/>
        <end position="452"/>
    </location>
</feature>
<organism evidence="2 3">
    <name type="scientific">Sedimentitalea arenosa</name>
    <dbReference type="NCBI Taxonomy" id="2798803"/>
    <lineage>
        <taxon>Bacteria</taxon>
        <taxon>Pseudomonadati</taxon>
        <taxon>Pseudomonadota</taxon>
        <taxon>Alphaproteobacteria</taxon>
        <taxon>Rhodobacterales</taxon>
        <taxon>Paracoccaceae</taxon>
        <taxon>Sedimentitalea</taxon>
    </lineage>
</organism>
<protein>
    <submittedName>
        <fullName evidence="2">GntP family permease</fullName>
    </submittedName>
</protein>